<dbReference type="EMBL" id="JBHTNH010000001">
    <property type="protein sequence ID" value="MFD1360192.1"/>
    <property type="molecule type" value="Genomic_DNA"/>
</dbReference>
<organism evidence="2 3">
    <name type="scientific">Lentibacillus salinarum</name>
    <dbReference type="NCBI Taxonomy" id="446820"/>
    <lineage>
        <taxon>Bacteria</taxon>
        <taxon>Bacillati</taxon>
        <taxon>Bacillota</taxon>
        <taxon>Bacilli</taxon>
        <taxon>Bacillales</taxon>
        <taxon>Bacillaceae</taxon>
        <taxon>Lentibacillus</taxon>
    </lineage>
</organism>
<evidence type="ECO:0008006" key="4">
    <source>
        <dbReference type="Google" id="ProtNLM"/>
    </source>
</evidence>
<name>A0ABW3ZQ57_9BACI</name>
<feature type="compositionally biased region" description="Basic residues" evidence="1">
    <location>
        <begin position="1"/>
        <end position="11"/>
    </location>
</feature>
<accession>A0ABW3ZQ57</accession>
<sequence>MGKQSKSRRFTQHSADAVKKHDEVFPYRSRFSDVKRTQNHGDR</sequence>
<dbReference type="RefSeq" id="WP_382396905.1">
    <property type="nucleotide sequence ID" value="NZ_JBHTNH010000001.1"/>
</dbReference>
<feature type="region of interest" description="Disordered" evidence="1">
    <location>
        <begin position="1"/>
        <end position="43"/>
    </location>
</feature>
<gene>
    <name evidence="2" type="ORF">ACFQ4A_00710</name>
</gene>
<feature type="compositionally biased region" description="Basic and acidic residues" evidence="1">
    <location>
        <begin position="16"/>
        <end position="43"/>
    </location>
</feature>
<dbReference type="Proteomes" id="UP001597178">
    <property type="component" value="Unassembled WGS sequence"/>
</dbReference>
<keyword evidence="3" id="KW-1185">Reference proteome</keyword>
<evidence type="ECO:0000313" key="2">
    <source>
        <dbReference type="EMBL" id="MFD1360192.1"/>
    </source>
</evidence>
<reference evidence="3" key="1">
    <citation type="journal article" date="2019" name="Int. J. Syst. Evol. Microbiol.">
        <title>The Global Catalogue of Microorganisms (GCM) 10K type strain sequencing project: providing services to taxonomists for standard genome sequencing and annotation.</title>
        <authorList>
            <consortium name="The Broad Institute Genomics Platform"/>
            <consortium name="The Broad Institute Genome Sequencing Center for Infectious Disease"/>
            <person name="Wu L."/>
            <person name="Ma J."/>
        </authorList>
    </citation>
    <scope>NUCLEOTIDE SEQUENCE [LARGE SCALE GENOMIC DNA]</scope>
    <source>
        <strain evidence="3">CCUG 54822</strain>
    </source>
</reference>
<proteinExistence type="predicted"/>
<evidence type="ECO:0000313" key="3">
    <source>
        <dbReference type="Proteomes" id="UP001597178"/>
    </source>
</evidence>
<evidence type="ECO:0000256" key="1">
    <source>
        <dbReference type="SAM" id="MobiDB-lite"/>
    </source>
</evidence>
<comment type="caution">
    <text evidence="2">The sequence shown here is derived from an EMBL/GenBank/DDBJ whole genome shotgun (WGS) entry which is preliminary data.</text>
</comment>
<protein>
    <recommendedName>
        <fullName evidence="4">Competence protein</fullName>
    </recommendedName>
</protein>